<gene>
    <name evidence="16" type="ORF">CVT26_007725</name>
</gene>
<keyword evidence="17" id="KW-1185">Reference proteome</keyword>
<dbReference type="InterPro" id="IPR000772">
    <property type="entry name" value="Ricin_B_lectin"/>
</dbReference>
<evidence type="ECO:0000256" key="4">
    <source>
        <dbReference type="ARBA" id="ARBA00011245"/>
    </source>
</evidence>
<evidence type="ECO:0000256" key="12">
    <source>
        <dbReference type="ARBA" id="ARBA00034059"/>
    </source>
</evidence>
<comment type="cofactor">
    <cofactor evidence="1">
        <name>FAD</name>
        <dbReference type="ChEBI" id="CHEBI:57692"/>
    </cofactor>
</comment>
<comment type="catalytic activity">
    <reaction evidence="10">
        <text>pyranose + acceptor = pyranos-3-ulose + reduced acceptor.</text>
        <dbReference type="EC" id="1.1.99.29"/>
    </reaction>
</comment>
<dbReference type="InterPro" id="IPR012132">
    <property type="entry name" value="GMC_OxRdtase"/>
</dbReference>
<dbReference type="GO" id="GO:0005576">
    <property type="term" value="C:extracellular region"/>
    <property type="evidence" value="ECO:0007669"/>
    <property type="project" value="UniProtKB-SubCell"/>
</dbReference>
<evidence type="ECO:0000256" key="2">
    <source>
        <dbReference type="ARBA" id="ARBA00004613"/>
    </source>
</evidence>
<evidence type="ECO:0000256" key="9">
    <source>
        <dbReference type="ARBA" id="ARBA00034010"/>
    </source>
</evidence>
<reference evidence="16 17" key="1">
    <citation type="journal article" date="2018" name="Evol. Lett.">
        <title>Horizontal gene cluster transfer increased hallucinogenic mushroom diversity.</title>
        <authorList>
            <person name="Reynolds H.T."/>
            <person name="Vijayakumar V."/>
            <person name="Gluck-Thaler E."/>
            <person name="Korotkin H.B."/>
            <person name="Matheny P.B."/>
            <person name="Slot J.C."/>
        </authorList>
    </citation>
    <scope>NUCLEOTIDE SEQUENCE [LARGE SCALE GENOMIC DNA]</scope>
    <source>
        <strain evidence="16 17">SRW20</strain>
    </source>
</reference>
<evidence type="ECO:0000256" key="8">
    <source>
        <dbReference type="ARBA" id="ARBA00033986"/>
    </source>
</evidence>
<dbReference type="Pfam" id="PF00732">
    <property type="entry name" value="GMC_oxred_N"/>
    <property type="match status" value="1"/>
</dbReference>
<evidence type="ECO:0000256" key="7">
    <source>
        <dbReference type="ARBA" id="ARBA00024699"/>
    </source>
</evidence>
<evidence type="ECO:0000259" key="14">
    <source>
        <dbReference type="PROSITE" id="PS00623"/>
    </source>
</evidence>
<keyword evidence="13" id="KW-0285">Flavoprotein</keyword>
<accession>A0A409VZZ9</accession>
<dbReference type="InParanoid" id="A0A409VZZ9"/>
<dbReference type="Gene3D" id="3.30.560.10">
    <property type="entry name" value="Glucose Oxidase, domain 3"/>
    <property type="match status" value="1"/>
</dbReference>
<dbReference type="InterPro" id="IPR036047">
    <property type="entry name" value="F-box-like_dom_sf"/>
</dbReference>
<dbReference type="GO" id="GO:0050660">
    <property type="term" value="F:flavin adenine dinucleotide binding"/>
    <property type="evidence" value="ECO:0007669"/>
    <property type="project" value="InterPro"/>
</dbReference>
<comment type="catalytic activity">
    <reaction evidence="12">
        <text>a pyranoside + acceptor = a pyranosid-3,4-diulose + reduced acceptor.</text>
        <dbReference type="EC" id="1.1.99.29"/>
    </reaction>
</comment>
<dbReference type="GO" id="GO:0033718">
    <property type="term" value="F:pyranose dehydrogenase (acceptor) activity"/>
    <property type="evidence" value="ECO:0007669"/>
    <property type="project" value="UniProtKB-EC"/>
</dbReference>
<organism evidence="16 17">
    <name type="scientific">Gymnopilus dilepis</name>
    <dbReference type="NCBI Taxonomy" id="231916"/>
    <lineage>
        <taxon>Eukaryota</taxon>
        <taxon>Fungi</taxon>
        <taxon>Dikarya</taxon>
        <taxon>Basidiomycota</taxon>
        <taxon>Agaricomycotina</taxon>
        <taxon>Agaricomycetes</taxon>
        <taxon>Agaricomycetidae</taxon>
        <taxon>Agaricales</taxon>
        <taxon>Agaricineae</taxon>
        <taxon>Hymenogastraceae</taxon>
        <taxon>Gymnopilus</taxon>
    </lineage>
</organism>
<dbReference type="SUPFAM" id="SSF81383">
    <property type="entry name" value="F-box domain"/>
    <property type="match status" value="1"/>
</dbReference>
<feature type="domain" description="Glucose-methanol-choline oxidoreductase N-terminal" evidence="15">
    <location>
        <begin position="285"/>
        <end position="299"/>
    </location>
</feature>
<evidence type="ECO:0000259" key="15">
    <source>
        <dbReference type="PROSITE" id="PS00624"/>
    </source>
</evidence>
<dbReference type="OrthoDB" id="2841294at2759"/>
<evidence type="ECO:0000256" key="6">
    <source>
        <dbReference type="ARBA" id="ARBA00022525"/>
    </source>
</evidence>
<feature type="domain" description="Glucose-methanol-choline oxidoreductase N-terminal" evidence="14">
    <location>
        <begin position="95"/>
        <end position="118"/>
    </location>
</feature>
<dbReference type="Proteomes" id="UP000284706">
    <property type="component" value="Unassembled WGS sequence"/>
</dbReference>
<dbReference type="Gene3D" id="2.80.10.50">
    <property type="match status" value="1"/>
</dbReference>
<dbReference type="SUPFAM" id="SSF50370">
    <property type="entry name" value="Ricin B-like lectins"/>
    <property type="match status" value="1"/>
</dbReference>
<comment type="catalytic activity">
    <reaction evidence="9">
        <text>pyranose + acceptor = pyranos-2,3-diulose + reduced acceptor.</text>
        <dbReference type="EC" id="1.1.99.29"/>
    </reaction>
</comment>
<name>A0A409VZZ9_9AGAR</name>
<proteinExistence type="inferred from homology"/>
<protein>
    <recommendedName>
        <fullName evidence="5">pyranose dehydrogenase (acceptor)</fullName>
        <ecNumber evidence="5">1.1.99.29</ecNumber>
    </recommendedName>
</protein>
<evidence type="ECO:0000313" key="16">
    <source>
        <dbReference type="EMBL" id="PPQ71801.1"/>
    </source>
</evidence>
<dbReference type="Pfam" id="PF05199">
    <property type="entry name" value="GMC_oxred_C"/>
    <property type="match status" value="1"/>
</dbReference>
<comment type="subcellular location">
    <subcellularLocation>
        <location evidence="2">Secreted</location>
    </subcellularLocation>
</comment>
<dbReference type="SUPFAM" id="SSF54373">
    <property type="entry name" value="FAD-linked reductases, C-terminal domain"/>
    <property type="match status" value="1"/>
</dbReference>
<comment type="similarity">
    <text evidence="3 13">Belongs to the GMC oxidoreductase family.</text>
</comment>
<comment type="catalytic activity">
    <reaction evidence="8">
        <text>pyranose + acceptor = pyranos-2-ulose + reduced acceptor.</text>
        <dbReference type="EC" id="1.1.99.29"/>
    </reaction>
</comment>
<evidence type="ECO:0000256" key="11">
    <source>
        <dbReference type="ARBA" id="ARBA00034050"/>
    </source>
</evidence>
<dbReference type="PANTHER" id="PTHR11552:SF219">
    <property type="entry name" value="GLUCOSE-METHANOL-CHOLINE OXIDOREDUCTASE N-TERMINAL DOMAIN-CONTAINING PROTEIN"/>
    <property type="match status" value="1"/>
</dbReference>
<sequence length="3388" mass="375353">MLGLSSYPERALSEVVDEYDYIILGGGTAGCVVANRLSEAGFTVLVAERGAIGDSWISRIPLLSQAHQSTDGRVISFKSTPQKHADNRTLDLMAGNSLGGGSKINAMLYTRGLPAEYNAWAAAGRKGWGYDDLHELFVKSEKDLDQATGVTPKDHGVRGEWLNRSHKDYHWGHTAYIRKATSQLGLPYIEDLNSPSQPAQGCAKMHFNIDAQGHRSSTYSAFLARQLVEQRRDRLHVCTNTAAVKIEIEEEKGVLRARSVILRSIKNKSPDRSIRARHEVVLCSGAFGSPQILMLSGIGPADHLKEHDIPVVKDLPAVGSHLQDHTAVPLQYSIPLHDSLVKFRFKPWTIIKEFILYLLFGTGLLLGQVLEVSIFALSRLLDEKSEQKATEKDQDASLPENLPDIEIMPIANGEHTSLQKSGRGGLSFFVVNLRPTSTGTVRLANKDPLTNPIVDLNVFAAQRDWEVMRKGMKLGMRIGKEMAASGYDIVGQFLPKSDEDADLDVFIREHCYSTLHYSSTCRMAPERGEGGGDGGVVDDRLRVHGVKGLRVADASVFPEILGTHLAAPTVVVAEKDEEGLKCSRSTMKVQNSEIMHGTLMTVDKTNKVPAPLLQAPLLDPPEPAGGLVLVDGETSVFEGPEMSDGGIVTGIVKEFVGGGRWVMLVTVLVAELEVGALTALGDTLELAEGVGVGPLPVVLLIVTTGIEDFEQTALKAVRKHIRKTSPRAALLVSRTQLMHCWRLFALTFVQRQAVVLQDCVHDIKAPALKNVNKTKSTILPPELPLDKPPKVIGPVVEAAGPEGPETSDGPTVICTIVDGNMGVLLTLEAGAVAEPPLAGKVVPAPPGDVMVSNTRWPMNYARRRRRGFTRDIKGGDPSLLPQQNMKSFCILASLFAAMVSQSNGLQFTDPSPGAILHPRQPFTIEIVAPIGTTVQEGVEEVSLTIGVVSCGASPCPQPSADLGELIFNWKFQSQGSIGEDMVFDNFTLIFPPDMPSGPASIQAQHIYSKTSDSVSLLKFLKHPRWLTMFESKRETRKRALNTLALQSKYHNLVQSILFFIAMALYYEPGPASNRSPITRIPIELLTTIFSDLKSQAELSTLRHCTLVCRMWAELCRKYTFSDLAIDTTEVQRVLEFQELVQARESIKTDVRTLGYSMGINPSDKEGDIMYSSFQSTSRSLAEDNLPHLVLVLNLLAHQSVESFTLDFFDSNPGNSDKQQPWRMIPSFFIVAVDEFIGTNPLTSLTLMHIRDIPAAYLTPQAWLRPELRILRLEGVCIHDVAFHEMDRHESAIEQIAFEQFMSECIALPNDTRNAPKLKSFEAIWCDLDGWISMLTRYWAQEEQNDRPLVLDFSELQELVIAQDEQGSVMSLLTYVLKVTQCLHFLYLEGYNDTFDYTGLLTPNLSLHSLRTLRLIEIRPIICELTDDPYFDFAEELHSLKSLYAHTTPPLQLGLETLYINIRNMTNGLFNTRLAPWSRLDEVLLGSPDSEVVFGNLRRLQMGVELNFMPGYQPHEKTSNSAPSSRIAMKLLYVLASLAAAAHAQFTISAPTPGSTLVAGQDVTVQIVVPIDTSAEAGDVDVSLVIGIVGCGASACPAPSADLGELQVIGKYQGQGVVPNTLSTFENFTFPVPSDISGAASIQVLRLDLTTIPGHTNPHVEYESVQVQAIAMTLPSTLNDTALHRCSIMHLSVELLEEVFSALAEPSMGHSKNGLLDLKNCTLVCRDWANLCRKYIFRDVSVSSDNEDRSIEFQELVESRPLIKTDIRVLRYSVRLLDKNGENFTEEDFPTFMLILDLLSHQRVQTFHLDFKEGSEDLDGTLVYMSPQSWLQRVPSIFIQALTIFIHSNPLVHLGLHNISGFPAYYLNPKSSGTWVKPTMKALTLVNVSTSQDERCEMAQRGEGDMLVGTTRPSDGVNYTMISSIKLDHFEAKWCSLDGLLDPSSDDRPLLLDFTELKRLSITEDGSRDGTMECLEHILQASERLEFLFLEESNCDDNFRYGVGLLSSKLSLSSLQTLTTLEIVLVMSQPSQDPYFSFTEELVDLERLCIRTDISLALRQLEITIRSTYLTALNMAPAPWHQLDKVLMDNSYPITPACQPREAFRNLRRVGITVEFNCLPDYDVEDWKEQLYRIGARSFPRLKTSRGVAFEFKVEKNMMTEHEIDYFDIMENRLLFIAFAATIYTAWAQMSIGAPRPFDTLIPGQPMTVQLIEPISTSMGAGFEEVSVVIGIAACGVSPCPVPTANLGEVLFIGQYEAQGEVGTMLSTFRNYTFTVPGDISGLATVNVQHVALSTPPDSAIPIIQYLGTAVQVGTGPSRNIHPVNDSSKCVSILGGVFANGSPVDIFDCNGSASQKWQWNDDSALVSINPADGSQWCLDAGDPSTWTNGLKMKIWQCFSGLTQQTWSHTLIPEVINIEFTEFCLDLTNGDKTNQNSFYLLPNQSLPTMPTPLHATTSTPQLFPEPKCPITQLPIELLDLIFSALIEPSHANSDTNVYLKDVRGCALICRRLSAVCRKYIFRDISVKAIDKARILAFEELVKSRESIKEDVRILRYDADPDKPTPTHEPPLTLILDLLSHQRIDTFHFTSNEFWKLHPPLLDAATALIISNPLVSLRLHNMIDMPERYLSPEPAHSPTPGWLQPTLKALILDYADVDGVCWESPTGGGAPRARLERFEVRNCYLELLEGHLTAPGYEFPSRRSAADRDGCGDDGDNNAALEQARLVPIDFTQLKYFRISDDDVRDDRSDKSDAAVNLIGFILETTQCLEYLSLEESNYDEALFYTSKVLSSSISPSSFRSLKHLEVILNVSEPDDDPYFSFTDELTNLARLSELEFNGTPLGLQTLTIKVIISDEVELPEAAEWSQLDTALMDDGDLAAKGACSHLKAAFRNLRNVDFTVENMPSITHLPVELLDMIVSALIGSSGSTATTNAYLADVRRCSLVCRTLAAVSRKYIFRDISVRGDDNPRILAFAEIVKSRESVKSDVKVLRYDYDPTGDHEACAQTGCACEPPLTLVFDLLSGQGVQVFHFEASDFEKLDDHFVDAVTAFISSNPLVELGLHGVYNMPASYWRPTGWLKPTLKSLILEAADTDGIYSATSPVDPPPGAQLERFEMHDCEPEYIASHLIPSWYDHPSRESESDEIIETALHDHKYKLPPIDFTRLKYLYISDKDLGDDMSKEVATVPLIGYILMTTQCLEFLSLKESNHYGVTYYTSRVLSANLNASSLRSLKCIEIVLDLARPEDDPYFSFTNELASLARRSEMKLGGTPLGLQRLTINILENKPTRAELNLDIAQWSKLDTVLMDNITASGTCNPRAAFRNLKEVEVIVDGGYWESESDSELDDTRPSLTWIGQHAFPRLRASQTVEFTFSAGAEAVTSDSDYLSDEMA</sequence>
<comment type="caution">
    <text evidence="16">The sequence shown here is derived from an EMBL/GenBank/DDBJ whole genome shotgun (WGS) entry which is preliminary data.</text>
</comment>
<comment type="subunit">
    <text evidence="4">Monomer.</text>
</comment>
<dbReference type="SUPFAM" id="SSF51905">
    <property type="entry name" value="FAD/NAD(P)-binding domain"/>
    <property type="match status" value="1"/>
</dbReference>
<dbReference type="EMBL" id="NHYE01005487">
    <property type="protein sequence ID" value="PPQ71801.1"/>
    <property type="molecule type" value="Genomic_DNA"/>
</dbReference>
<evidence type="ECO:0000256" key="1">
    <source>
        <dbReference type="ARBA" id="ARBA00001974"/>
    </source>
</evidence>
<dbReference type="EC" id="1.1.99.29" evidence="5"/>
<dbReference type="InterPro" id="IPR007867">
    <property type="entry name" value="GMC_OxRtase_C"/>
</dbReference>
<dbReference type="InterPro" id="IPR000172">
    <property type="entry name" value="GMC_OxRdtase_N"/>
</dbReference>
<dbReference type="SUPFAM" id="SSF52047">
    <property type="entry name" value="RNI-like"/>
    <property type="match status" value="1"/>
</dbReference>
<dbReference type="Gene3D" id="3.50.50.60">
    <property type="entry name" value="FAD/NAD(P)-binding domain"/>
    <property type="match status" value="1"/>
</dbReference>
<dbReference type="PROSITE" id="PS50231">
    <property type="entry name" value="RICIN_B_LECTIN"/>
    <property type="match status" value="1"/>
</dbReference>
<keyword evidence="6" id="KW-0964">Secreted</keyword>
<dbReference type="InterPro" id="IPR036188">
    <property type="entry name" value="FAD/NAD-bd_sf"/>
</dbReference>
<evidence type="ECO:0000256" key="5">
    <source>
        <dbReference type="ARBA" id="ARBA00013177"/>
    </source>
</evidence>
<comment type="catalytic activity">
    <reaction evidence="11">
        <text>a pyranoside + acceptor = a pyranosid-3-ulose + reduced acceptor.</text>
        <dbReference type="EC" id="1.1.99.29"/>
    </reaction>
</comment>
<dbReference type="InterPro" id="IPR035992">
    <property type="entry name" value="Ricin_B-like_lectins"/>
</dbReference>
<dbReference type="Pfam" id="PF00652">
    <property type="entry name" value="Ricin_B_lectin"/>
    <property type="match status" value="1"/>
</dbReference>
<dbReference type="SMART" id="SM00458">
    <property type="entry name" value="RICIN"/>
    <property type="match status" value="1"/>
</dbReference>
<evidence type="ECO:0000256" key="10">
    <source>
        <dbReference type="ARBA" id="ARBA00034029"/>
    </source>
</evidence>
<evidence type="ECO:0000256" key="3">
    <source>
        <dbReference type="ARBA" id="ARBA00010790"/>
    </source>
</evidence>
<keyword evidence="13" id="KW-0274">FAD</keyword>
<dbReference type="PROSITE" id="PS00623">
    <property type="entry name" value="GMC_OXRED_1"/>
    <property type="match status" value="1"/>
</dbReference>
<comment type="function">
    <text evidence="7">Catalyzes the single-oxidation or sequential double oxidation reaction of carbohydrates primarily at carbon-2 and/or carbon-3 with the concomitant reduction of the flavin. The enzyme exhibits a broad sugar substrate specificity, oxidizing different aldopyranoses to the corresponding C-1, C-2, C-3 or C-1,2, C-2,3 and C-3,4 (di)dehydro sugars with substrate-specific regioselectivity. Accepts only a narrow range of electron acceptors such as substituted benzoquinones and complexed metal ions and reacts extremely slowly with O(2) as acceptor. May play a role in the natural recycling of plant matter by oxidizing all major monosaccharides in lignocellulose and by reducing quinone compounds or reactive radical species generated during lignin depolymerization.</text>
</comment>
<evidence type="ECO:0000313" key="17">
    <source>
        <dbReference type="Proteomes" id="UP000284706"/>
    </source>
</evidence>
<dbReference type="PANTHER" id="PTHR11552">
    <property type="entry name" value="GLUCOSE-METHANOL-CHOLINE GMC OXIDOREDUCTASE"/>
    <property type="match status" value="1"/>
</dbReference>
<dbReference type="PROSITE" id="PS00624">
    <property type="entry name" value="GMC_OXRED_2"/>
    <property type="match status" value="1"/>
</dbReference>
<evidence type="ECO:0000256" key="13">
    <source>
        <dbReference type="RuleBase" id="RU003968"/>
    </source>
</evidence>
<dbReference type="STRING" id="231916.A0A409VZZ9"/>